<sequence length="619" mass="69604">MNAQLPSLTQLPKGAARKKILRRIDFYHPGYVNMPPLFTARASDDGGVHYNVAYYACCIIAGNVWHDDEGRTDDTLQPFFSSTPAPTSRIPAPADGILRGAEYYFQVPLHVDNYGDGIIEEISRTSPYDDVPYPIVPSFKHWDFPRTIPRPWRNLPFYPVVESGSESPNPDSGNLDTSNDRPLRGENNSITYTDPSTRRTVIIHDEVCRITGSTWGLELCHIIPQEANQWFNANHMRKYQETSLGEKNAGAIDDFSNVVHLRKDLHKIVDRSYIVFFPIPVPAPPAIESTSTPTQSTSTPAQSTSTPTQATPDSSVDYRLVCHILHGADKSLDTTLEVHQLFHGKPIFPLIGVPPEYLFARFAFSVLCLRSMPIMRQKKEVVTFRAIEPVPMQGRRVFLDESTPTKYRKESKSDPSAGNKRSRNQVDSDEDDLESLYDSGLDTDMDESESDVASVDSAYYQRPIDYSSSSDNYSSDSDSDPDMDRPRKRSRFSRDSNWNHEMKPSTMPYFKRQISPPSSDTELARSSSTSHWAHSPAKRNVKFETIIERNGLTLQPRPISPSMTDTESVPSMSRSVDSIATNNSSIVDHKELSVRQVALEPTKSINEIVDPLLESDAMF</sequence>
<proteinExistence type="predicted"/>
<dbReference type="EMBL" id="MU393724">
    <property type="protein sequence ID" value="KAI4858569.1"/>
    <property type="molecule type" value="Genomic_DNA"/>
</dbReference>
<evidence type="ECO:0000313" key="1">
    <source>
        <dbReference type="EMBL" id="KAI4858569.1"/>
    </source>
</evidence>
<accession>A0ACB9YHZ2</accession>
<protein>
    <submittedName>
        <fullName evidence="1">Uncharacterized protein</fullName>
    </submittedName>
</protein>
<comment type="caution">
    <text evidence="1">The sequence shown here is derived from an EMBL/GenBank/DDBJ whole genome shotgun (WGS) entry which is preliminary data.</text>
</comment>
<name>A0ACB9YHZ2_9PEZI</name>
<gene>
    <name evidence="1" type="ORF">F4820DRAFT_442211</name>
</gene>
<organism evidence="1 2">
    <name type="scientific">Hypoxylon rubiginosum</name>
    <dbReference type="NCBI Taxonomy" id="110542"/>
    <lineage>
        <taxon>Eukaryota</taxon>
        <taxon>Fungi</taxon>
        <taxon>Dikarya</taxon>
        <taxon>Ascomycota</taxon>
        <taxon>Pezizomycotina</taxon>
        <taxon>Sordariomycetes</taxon>
        <taxon>Xylariomycetidae</taxon>
        <taxon>Xylariales</taxon>
        <taxon>Hypoxylaceae</taxon>
        <taxon>Hypoxylon</taxon>
    </lineage>
</organism>
<keyword evidence="2" id="KW-1185">Reference proteome</keyword>
<dbReference type="Proteomes" id="UP001497700">
    <property type="component" value="Unassembled WGS sequence"/>
</dbReference>
<reference evidence="1 2" key="1">
    <citation type="journal article" date="2022" name="New Phytol.">
        <title>Ecological generalism drives hyperdiversity of secondary metabolite gene clusters in xylarialean endophytes.</title>
        <authorList>
            <person name="Franco M.E.E."/>
            <person name="Wisecaver J.H."/>
            <person name="Arnold A.E."/>
            <person name="Ju Y.M."/>
            <person name="Slot J.C."/>
            <person name="Ahrendt S."/>
            <person name="Moore L.P."/>
            <person name="Eastman K.E."/>
            <person name="Scott K."/>
            <person name="Konkel Z."/>
            <person name="Mondo S.J."/>
            <person name="Kuo A."/>
            <person name="Hayes R.D."/>
            <person name="Haridas S."/>
            <person name="Andreopoulos B."/>
            <person name="Riley R."/>
            <person name="LaButti K."/>
            <person name="Pangilinan J."/>
            <person name="Lipzen A."/>
            <person name="Amirebrahimi M."/>
            <person name="Yan J."/>
            <person name="Adam C."/>
            <person name="Keymanesh K."/>
            <person name="Ng V."/>
            <person name="Louie K."/>
            <person name="Northen T."/>
            <person name="Drula E."/>
            <person name="Henrissat B."/>
            <person name="Hsieh H.M."/>
            <person name="Youens-Clark K."/>
            <person name="Lutzoni F."/>
            <person name="Miadlikowska J."/>
            <person name="Eastwood D.C."/>
            <person name="Hamelin R.C."/>
            <person name="Grigoriev I.V."/>
            <person name="U'Ren J.M."/>
        </authorList>
    </citation>
    <scope>NUCLEOTIDE SEQUENCE [LARGE SCALE GENOMIC DNA]</scope>
    <source>
        <strain evidence="1 2">CBS 119005</strain>
    </source>
</reference>
<evidence type="ECO:0000313" key="2">
    <source>
        <dbReference type="Proteomes" id="UP001497700"/>
    </source>
</evidence>